<keyword evidence="3" id="KW-1185">Reference proteome</keyword>
<protein>
    <recommendedName>
        <fullName evidence="1">Zuotin-like zuotin homology domain-containing protein</fullName>
    </recommendedName>
</protein>
<proteinExistence type="predicted"/>
<accession>A0A804R686</accession>
<evidence type="ECO:0000313" key="3">
    <source>
        <dbReference type="Proteomes" id="UP000007305"/>
    </source>
</evidence>
<evidence type="ECO:0000259" key="1">
    <source>
        <dbReference type="Pfam" id="PF21884"/>
    </source>
</evidence>
<dbReference type="Gramene" id="Zm00001eb391480_T001">
    <property type="protein sequence ID" value="Zm00001eb391480_P001"/>
    <property type="gene ID" value="Zm00001eb391480"/>
</dbReference>
<dbReference type="PANTHER" id="PTHR43999:SF1">
    <property type="entry name" value="DNAJ HOMOLOG SUBFAMILY C MEMBER 2"/>
    <property type="match status" value="1"/>
</dbReference>
<dbReference type="PANTHER" id="PTHR43999">
    <property type="entry name" value="DNAJ HOMOLOG SUBFAMILY C MEMBER 2"/>
    <property type="match status" value="1"/>
</dbReference>
<dbReference type="InterPro" id="IPR044634">
    <property type="entry name" value="Zuotin/DnaJC2"/>
</dbReference>
<dbReference type="GO" id="GO:0030544">
    <property type="term" value="F:Hsp70 protein binding"/>
    <property type="evidence" value="ECO:0007669"/>
    <property type="project" value="InterPro"/>
</dbReference>
<dbReference type="InterPro" id="IPR054076">
    <property type="entry name" value="ZUO1-like_ZHD"/>
</dbReference>
<dbReference type="GO" id="GO:0006450">
    <property type="term" value="P:regulation of translational fidelity"/>
    <property type="evidence" value="ECO:0007669"/>
    <property type="project" value="InterPro"/>
</dbReference>
<reference evidence="3" key="1">
    <citation type="journal article" date="2009" name="Science">
        <title>The B73 maize genome: complexity, diversity, and dynamics.</title>
        <authorList>
            <person name="Schnable P.S."/>
            <person name="Ware D."/>
            <person name="Fulton R.S."/>
            <person name="Stein J.C."/>
            <person name="Wei F."/>
            <person name="Pasternak S."/>
            <person name="Liang C."/>
            <person name="Zhang J."/>
            <person name="Fulton L."/>
            <person name="Graves T.A."/>
            <person name="Minx P."/>
            <person name="Reily A.D."/>
            <person name="Courtney L."/>
            <person name="Kruchowski S.S."/>
            <person name="Tomlinson C."/>
            <person name="Strong C."/>
            <person name="Delehaunty K."/>
            <person name="Fronick C."/>
            <person name="Courtney B."/>
            <person name="Rock S.M."/>
            <person name="Belter E."/>
            <person name="Du F."/>
            <person name="Kim K."/>
            <person name="Abbott R.M."/>
            <person name="Cotton M."/>
            <person name="Levy A."/>
            <person name="Marchetto P."/>
            <person name="Ochoa K."/>
            <person name="Jackson S.M."/>
            <person name="Gillam B."/>
            <person name="Chen W."/>
            <person name="Yan L."/>
            <person name="Higginbotham J."/>
            <person name="Cardenas M."/>
            <person name="Waligorski J."/>
            <person name="Applebaum E."/>
            <person name="Phelps L."/>
            <person name="Falcone J."/>
            <person name="Kanchi K."/>
            <person name="Thane T."/>
            <person name="Scimone A."/>
            <person name="Thane N."/>
            <person name="Henke J."/>
            <person name="Wang T."/>
            <person name="Ruppert J."/>
            <person name="Shah N."/>
            <person name="Rotter K."/>
            <person name="Hodges J."/>
            <person name="Ingenthron E."/>
            <person name="Cordes M."/>
            <person name="Kohlberg S."/>
            <person name="Sgro J."/>
            <person name="Delgado B."/>
            <person name="Mead K."/>
            <person name="Chinwalla A."/>
            <person name="Leonard S."/>
            <person name="Crouse K."/>
            <person name="Collura K."/>
            <person name="Kudrna D."/>
            <person name="Currie J."/>
            <person name="He R."/>
            <person name="Angelova A."/>
            <person name="Rajasekar S."/>
            <person name="Mueller T."/>
            <person name="Lomeli R."/>
            <person name="Scara G."/>
            <person name="Ko A."/>
            <person name="Delaney K."/>
            <person name="Wissotski M."/>
            <person name="Lopez G."/>
            <person name="Campos D."/>
            <person name="Braidotti M."/>
            <person name="Ashley E."/>
            <person name="Golser W."/>
            <person name="Kim H."/>
            <person name="Lee S."/>
            <person name="Lin J."/>
            <person name="Dujmic Z."/>
            <person name="Kim W."/>
            <person name="Talag J."/>
            <person name="Zuccolo A."/>
            <person name="Fan C."/>
            <person name="Sebastian A."/>
            <person name="Kramer M."/>
            <person name="Spiegel L."/>
            <person name="Nascimento L."/>
            <person name="Zutavern T."/>
            <person name="Miller B."/>
            <person name="Ambroise C."/>
            <person name="Muller S."/>
            <person name="Spooner W."/>
            <person name="Narechania A."/>
            <person name="Ren L."/>
            <person name="Wei S."/>
            <person name="Kumari S."/>
            <person name="Faga B."/>
            <person name="Levy M.J."/>
            <person name="McMahan L."/>
            <person name="Van Buren P."/>
            <person name="Vaughn M.W."/>
            <person name="Ying K."/>
            <person name="Yeh C.-T."/>
            <person name="Emrich S.J."/>
            <person name="Jia Y."/>
            <person name="Kalyanaraman A."/>
            <person name="Hsia A.-P."/>
            <person name="Barbazuk W.B."/>
            <person name="Baucom R.S."/>
            <person name="Brutnell T.P."/>
            <person name="Carpita N.C."/>
            <person name="Chaparro C."/>
            <person name="Chia J.-M."/>
            <person name="Deragon J.-M."/>
            <person name="Estill J.C."/>
            <person name="Fu Y."/>
            <person name="Jeddeloh J.A."/>
            <person name="Han Y."/>
            <person name="Lee H."/>
            <person name="Li P."/>
            <person name="Lisch D.R."/>
            <person name="Liu S."/>
            <person name="Liu Z."/>
            <person name="Nagel D.H."/>
            <person name="McCann M.C."/>
            <person name="SanMiguel P."/>
            <person name="Myers A.M."/>
            <person name="Nettleton D."/>
            <person name="Nguyen J."/>
            <person name="Penning B.W."/>
            <person name="Ponnala L."/>
            <person name="Schneider K.L."/>
            <person name="Schwartz D.C."/>
            <person name="Sharma A."/>
            <person name="Soderlund C."/>
            <person name="Springer N.M."/>
            <person name="Sun Q."/>
            <person name="Wang H."/>
            <person name="Waterman M."/>
            <person name="Westerman R."/>
            <person name="Wolfgruber T.K."/>
            <person name="Yang L."/>
            <person name="Yu Y."/>
            <person name="Zhang L."/>
            <person name="Zhou S."/>
            <person name="Zhu Q."/>
            <person name="Bennetzen J.L."/>
            <person name="Dawe R.K."/>
            <person name="Jiang J."/>
            <person name="Jiang N."/>
            <person name="Presting G.G."/>
            <person name="Wessler S.R."/>
            <person name="Aluru S."/>
            <person name="Martienssen R.A."/>
            <person name="Clifton S.W."/>
            <person name="McCombie W.R."/>
            <person name="Wing R.A."/>
            <person name="Wilson R.K."/>
        </authorList>
    </citation>
    <scope>NUCLEOTIDE SEQUENCE [LARGE SCALE GENOMIC DNA]</scope>
    <source>
        <strain evidence="3">cv. B73</strain>
    </source>
</reference>
<name>A0A804R686_MAIZE</name>
<reference evidence="2" key="2">
    <citation type="submission" date="2019-07" db="EMBL/GenBank/DDBJ databases">
        <authorList>
            <person name="Seetharam A."/>
            <person name="Woodhouse M."/>
            <person name="Cannon E."/>
        </authorList>
    </citation>
    <scope>NUCLEOTIDE SEQUENCE [LARGE SCALE GENOMIC DNA]</scope>
    <source>
        <strain evidence="2">cv. B73</strain>
    </source>
</reference>
<reference evidence="2" key="3">
    <citation type="submission" date="2021-05" db="UniProtKB">
        <authorList>
            <consortium name="EnsemblPlants"/>
        </authorList>
    </citation>
    <scope>IDENTIFICATION</scope>
    <source>
        <strain evidence="2">cv. B73</strain>
    </source>
</reference>
<dbReference type="InParanoid" id="A0A804R686"/>
<dbReference type="GO" id="GO:0051083">
    <property type="term" value="P:'de novo' cotranslational protein folding"/>
    <property type="evidence" value="ECO:0007669"/>
    <property type="project" value="InterPro"/>
</dbReference>
<dbReference type="GO" id="GO:0043022">
    <property type="term" value="F:ribosome binding"/>
    <property type="evidence" value="ECO:0007669"/>
    <property type="project" value="InterPro"/>
</dbReference>
<dbReference type="Pfam" id="PF21884">
    <property type="entry name" value="ZUO1-like_ZHD"/>
    <property type="match status" value="1"/>
</dbReference>
<organism evidence="2 3">
    <name type="scientific">Zea mays</name>
    <name type="common">Maize</name>
    <dbReference type="NCBI Taxonomy" id="4577"/>
    <lineage>
        <taxon>Eukaryota</taxon>
        <taxon>Viridiplantae</taxon>
        <taxon>Streptophyta</taxon>
        <taxon>Embryophyta</taxon>
        <taxon>Tracheophyta</taxon>
        <taxon>Spermatophyta</taxon>
        <taxon>Magnoliopsida</taxon>
        <taxon>Liliopsida</taxon>
        <taxon>Poales</taxon>
        <taxon>Poaceae</taxon>
        <taxon>PACMAD clade</taxon>
        <taxon>Panicoideae</taxon>
        <taxon>Andropogonodae</taxon>
        <taxon>Andropogoneae</taxon>
        <taxon>Tripsacinae</taxon>
        <taxon>Zea</taxon>
    </lineage>
</organism>
<dbReference type="EnsemblPlants" id="Zm00001eb391480_T001">
    <property type="protein sequence ID" value="Zm00001eb391480_P001"/>
    <property type="gene ID" value="Zm00001eb391480"/>
</dbReference>
<evidence type="ECO:0000313" key="2">
    <source>
        <dbReference type="EnsemblPlants" id="Zm00001eb391480_P001"/>
    </source>
</evidence>
<sequence>MRNRRWSVMQPIPSLGDHTTPIEDVDKFYNFWYNFKSWREFSDDDDYDLEQAESPEHKRWMERQNAKLHEKAKKDIVDGVPLYVSSNCLHVKALKYEPAGHSFHAVAMKLLDLGQHEEEETDDPSVS</sequence>
<dbReference type="Proteomes" id="UP000007305">
    <property type="component" value="Chromosome 9"/>
</dbReference>
<dbReference type="AlphaFoldDB" id="A0A804R686"/>
<feature type="domain" description="Zuotin-like zuotin homology" evidence="1">
    <location>
        <begin position="2"/>
        <end position="75"/>
    </location>
</feature>